<dbReference type="RefSeq" id="WP_039281254.1">
    <property type="nucleotide sequence ID" value="NZ_JTDI01000002.1"/>
</dbReference>
<dbReference type="Pfam" id="PF12697">
    <property type="entry name" value="Abhydrolase_6"/>
    <property type="match status" value="1"/>
</dbReference>
<name>A0A0B1ZNC2_9SPHN</name>
<dbReference type="OrthoDB" id="9814966at2"/>
<dbReference type="SUPFAM" id="SSF53474">
    <property type="entry name" value="alpha/beta-Hydrolases"/>
    <property type="match status" value="1"/>
</dbReference>
<proteinExistence type="predicted"/>
<protein>
    <submittedName>
        <fullName evidence="2">Esterase</fullName>
    </submittedName>
</protein>
<comment type="caution">
    <text evidence="2">The sequence shown here is derived from an EMBL/GenBank/DDBJ whole genome shotgun (WGS) entry which is preliminary data.</text>
</comment>
<dbReference type="Gene3D" id="3.40.50.1820">
    <property type="entry name" value="alpha/beta hydrolase"/>
    <property type="match status" value="1"/>
</dbReference>
<dbReference type="InterPro" id="IPR000073">
    <property type="entry name" value="AB_hydrolase_1"/>
</dbReference>
<organism evidence="2 3">
    <name type="scientific">Novosphingobium malaysiense</name>
    <dbReference type="NCBI Taxonomy" id="1348853"/>
    <lineage>
        <taxon>Bacteria</taxon>
        <taxon>Pseudomonadati</taxon>
        <taxon>Pseudomonadota</taxon>
        <taxon>Alphaproteobacteria</taxon>
        <taxon>Sphingomonadales</taxon>
        <taxon>Sphingomonadaceae</taxon>
        <taxon>Novosphingobium</taxon>
    </lineage>
</organism>
<dbReference type="Proteomes" id="UP000031057">
    <property type="component" value="Unassembled WGS sequence"/>
</dbReference>
<dbReference type="PANTHER" id="PTHR37017:SF11">
    <property type="entry name" value="ESTERASE_LIPASE_THIOESTERASE DOMAIN-CONTAINING PROTEIN"/>
    <property type="match status" value="1"/>
</dbReference>
<feature type="domain" description="AB hydrolase-1" evidence="1">
    <location>
        <begin position="3"/>
        <end position="240"/>
    </location>
</feature>
<keyword evidence="3" id="KW-1185">Reference proteome</keyword>
<evidence type="ECO:0000313" key="3">
    <source>
        <dbReference type="Proteomes" id="UP000031057"/>
    </source>
</evidence>
<dbReference type="EMBL" id="JTDI01000002">
    <property type="protein sequence ID" value="KHK92615.1"/>
    <property type="molecule type" value="Genomic_DNA"/>
</dbReference>
<dbReference type="AlphaFoldDB" id="A0A0B1ZNC2"/>
<dbReference type="InterPro" id="IPR029058">
    <property type="entry name" value="AB_hydrolase_fold"/>
</dbReference>
<evidence type="ECO:0000259" key="1">
    <source>
        <dbReference type="Pfam" id="PF12697"/>
    </source>
</evidence>
<dbReference type="PANTHER" id="PTHR37017">
    <property type="entry name" value="AB HYDROLASE-1 DOMAIN-CONTAINING PROTEIN-RELATED"/>
    <property type="match status" value="1"/>
</dbReference>
<gene>
    <name evidence="2" type="ORF">LK12_07555</name>
</gene>
<reference evidence="2 3" key="1">
    <citation type="submission" date="2014-10" db="EMBL/GenBank/DDBJ databases">
        <title>Genome sequence of Novosphingobium malaysiense MUSC 273(T).</title>
        <authorList>
            <person name="Lee L.-H."/>
        </authorList>
    </citation>
    <scope>NUCLEOTIDE SEQUENCE [LARGE SCALE GENOMIC DNA]</scope>
    <source>
        <strain evidence="2 3">MUSC 273</strain>
    </source>
</reference>
<dbReference type="STRING" id="1348853.LK12_07555"/>
<sequence>MRFVLVHGGFHGAWCWERVVPELQALGHEAIAIDLPGHGARVDEEVTLKTRQQALVDVIEAGDVLVGHSGGGYDITLAADAVPERIGHLIYLGTGLLIEGKPLIEASGGRPAEDVAQDGRTQLMTDDTGMMEFIATDSRGNMVCADFEKTWAFFYHDCDEQTARRAFERLTPAPVGFIQEPVHLSRFWHADLPRSYIRCLQDRAAPAWLSAQAAERLGVEPLTIDASHSPFLSRPRETAELFEQAVATLPTGPLQPR</sequence>
<accession>A0A0B1ZNC2</accession>
<evidence type="ECO:0000313" key="2">
    <source>
        <dbReference type="EMBL" id="KHK92615.1"/>
    </source>
</evidence>
<dbReference type="InterPro" id="IPR052897">
    <property type="entry name" value="Sec-Metab_Biosynth_Hydrolase"/>
</dbReference>